<feature type="chain" id="PRO_5019237998" description="SIMPL domain-containing protein" evidence="1">
    <location>
        <begin position="34"/>
        <end position="248"/>
    </location>
</feature>
<keyword evidence="3" id="KW-1185">Reference proteome</keyword>
<evidence type="ECO:0000313" key="2">
    <source>
        <dbReference type="EMBL" id="RKD22102.1"/>
    </source>
</evidence>
<dbReference type="Pfam" id="PF04402">
    <property type="entry name" value="SIMPL"/>
    <property type="match status" value="1"/>
</dbReference>
<organism evidence="2 3">
    <name type="scientific">Ammoniphilus oxalaticus</name>
    <dbReference type="NCBI Taxonomy" id="66863"/>
    <lineage>
        <taxon>Bacteria</taxon>
        <taxon>Bacillati</taxon>
        <taxon>Bacillota</taxon>
        <taxon>Bacilli</taxon>
        <taxon>Bacillales</taxon>
        <taxon>Paenibacillaceae</taxon>
        <taxon>Aneurinibacillus group</taxon>
        <taxon>Ammoniphilus</taxon>
    </lineage>
</organism>
<dbReference type="Gene3D" id="3.30.110.170">
    <property type="entry name" value="Protein of unknown function (DUF541), domain 1"/>
    <property type="match status" value="1"/>
</dbReference>
<gene>
    <name evidence="2" type="ORF">BEP19_13435</name>
</gene>
<dbReference type="InterPro" id="IPR007497">
    <property type="entry name" value="SIMPL/DUF541"/>
</dbReference>
<keyword evidence="1" id="KW-0732">Signal</keyword>
<dbReference type="InterPro" id="IPR052022">
    <property type="entry name" value="26kDa_periplasmic_antigen"/>
</dbReference>
<sequence length="248" mass="26854">MQNGSKGLVVRVALSLALVGGLAAHFQATPVSAATEVARNTITVAGKGDVLMTPDVAYVQFGLITEGQSAQQAQQKNAELFKEIQAAIKQQGVGEADVKTSRYDTHPDYRWENEQNVLKGYRSEHILEVTYREMDQIGSLLDAVSKAGANRIESVRFGAEKVDEYEMIALQKAVDHARKKADALAKGLGKQVKEVVAIQEFGTVAPLQYRNAMSIAADGEAAMQNSTATTINHGQLTLTSQVQVTFEF</sequence>
<dbReference type="Gene3D" id="3.30.70.2970">
    <property type="entry name" value="Protein of unknown function (DUF541), domain 2"/>
    <property type="match status" value="1"/>
</dbReference>
<proteinExistence type="predicted"/>
<dbReference type="AlphaFoldDB" id="A0A419SFC2"/>
<dbReference type="PANTHER" id="PTHR34387">
    <property type="entry name" value="SLR1258 PROTEIN"/>
    <property type="match status" value="1"/>
</dbReference>
<dbReference type="Proteomes" id="UP000284219">
    <property type="component" value="Unassembled WGS sequence"/>
</dbReference>
<accession>A0A419SFC2</accession>
<evidence type="ECO:0008006" key="4">
    <source>
        <dbReference type="Google" id="ProtNLM"/>
    </source>
</evidence>
<reference evidence="2 3" key="1">
    <citation type="submission" date="2016-08" db="EMBL/GenBank/DDBJ databases">
        <title>Novel Firmicute Genomes.</title>
        <authorList>
            <person name="Poppleton D.I."/>
            <person name="Gribaldo S."/>
        </authorList>
    </citation>
    <scope>NUCLEOTIDE SEQUENCE [LARGE SCALE GENOMIC DNA]</scope>
    <source>
        <strain evidence="2 3">RAOx-1</strain>
    </source>
</reference>
<name>A0A419SFC2_9BACL</name>
<comment type="caution">
    <text evidence="2">The sequence shown here is derived from an EMBL/GenBank/DDBJ whole genome shotgun (WGS) entry which is preliminary data.</text>
</comment>
<dbReference type="PANTHER" id="PTHR34387:SF1">
    <property type="entry name" value="PERIPLASMIC IMMUNOGENIC PROTEIN"/>
    <property type="match status" value="1"/>
</dbReference>
<evidence type="ECO:0000256" key="1">
    <source>
        <dbReference type="SAM" id="SignalP"/>
    </source>
</evidence>
<dbReference type="GO" id="GO:0006974">
    <property type="term" value="P:DNA damage response"/>
    <property type="evidence" value="ECO:0007669"/>
    <property type="project" value="TreeGrafter"/>
</dbReference>
<feature type="signal peptide" evidence="1">
    <location>
        <begin position="1"/>
        <end position="33"/>
    </location>
</feature>
<protein>
    <recommendedName>
        <fullName evidence="4">SIMPL domain-containing protein</fullName>
    </recommendedName>
</protein>
<evidence type="ECO:0000313" key="3">
    <source>
        <dbReference type="Proteomes" id="UP000284219"/>
    </source>
</evidence>
<dbReference type="EMBL" id="MCHY01000010">
    <property type="protein sequence ID" value="RKD22102.1"/>
    <property type="molecule type" value="Genomic_DNA"/>
</dbReference>